<evidence type="ECO:0000313" key="1">
    <source>
        <dbReference type="EMBL" id="KAH3792830.1"/>
    </source>
</evidence>
<comment type="caution">
    <text evidence="1">The sequence shown here is derived from an EMBL/GenBank/DDBJ whole genome shotgun (WGS) entry which is preliminary data.</text>
</comment>
<evidence type="ECO:0000313" key="2">
    <source>
        <dbReference type="Proteomes" id="UP000828390"/>
    </source>
</evidence>
<accession>A0A9D4IZL9</accession>
<sequence>MTPRSLSLPPEEFLLYGARRECTQYRKKQQPLPVASFVGGMARCVIVAVQGQLGQHLG</sequence>
<name>A0A9D4IZL9_DREPO</name>
<proteinExistence type="predicted"/>
<gene>
    <name evidence="1" type="ORF">DPMN_146329</name>
</gene>
<keyword evidence="2" id="KW-1185">Reference proteome</keyword>
<reference evidence="1" key="2">
    <citation type="submission" date="2020-11" db="EMBL/GenBank/DDBJ databases">
        <authorList>
            <person name="McCartney M.A."/>
            <person name="Auch B."/>
            <person name="Kono T."/>
            <person name="Mallez S."/>
            <person name="Becker A."/>
            <person name="Gohl D.M."/>
            <person name="Silverstein K.A.T."/>
            <person name="Koren S."/>
            <person name="Bechman K.B."/>
            <person name="Herman A."/>
            <person name="Abrahante J.E."/>
            <person name="Garbe J."/>
        </authorList>
    </citation>
    <scope>NUCLEOTIDE SEQUENCE</scope>
    <source>
        <strain evidence="1">Duluth1</strain>
        <tissue evidence="1">Whole animal</tissue>
    </source>
</reference>
<protein>
    <submittedName>
        <fullName evidence="1">Uncharacterized protein</fullName>
    </submittedName>
</protein>
<dbReference type="EMBL" id="JAIWYP010000007">
    <property type="protein sequence ID" value="KAH3792830.1"/>
    <property type="molecule type" value="Genomic_DNA"/>
</dbReference>
<organism evidence="1 2">
    <name type="scientific">Dreissena polymorpha</name>
    <name type="common">Zebra mussel</name>
    <name type="synonym">Mytilus polymorpha</name>
    <dbReference type="NCBI Taxonomy" id="45954"/>
    <lineage>
        <taxon>Eukaryota</taxon>
        <taxon>Metazoa</taxon>
        <taxon>Spiralia</taxon>
        <taxon>Lophotrochozoa</taxon>
        <taxon>Mollusca</taxon>
        <taxon>Bivalvia</taxon>
        <taxon>Autobranchia</taxon>
        <taxon>Heteroconchia</taxon>
        <taxon>Euheterodonta</taxon>
        <taxon>Imparidentia</taxon>
        <taxon>Neoheterodontei</taxon>
        <taxon>Myida</taxon>
        <taxon>Dreissenoidea</taxon>
        <taxon>Dreissenidae</taxon>
        <taxon>Dreissena</taxon>
    </lineage>
</organism>
<dbReference type="AlphaFoldDB" id="A0A9D4IZL9"/>
<reference evidence="1" key="1">
    <citation type="journal article" date="2019" name="bioRxiv">
        <title>The Genome of the Zebra Mussel, Dreissena polymorpha: A Resource for Invasive Species Research.</title>
        <authorList>
            <person name="McCartney M.A."/>
            <person name="Auch B."/>
            <person name="Kono T."/>
            <person name="Mallez S."/>
            <person name="Zhang Y."/>
            <person name="Obille A."/>
            <person name="Becker A."/>
            <person name="Abrahante J.E."/>
            <person name="Garbe J."/>
            <person name="Badalamenti J.P."/>
            <person name="Herman A."/>
            <person name="Mangelson H."/>
            <person name="Liachko I."/>
            <person name="Sullivan S."/>
            <person name="Sone E.D."/>
            <person name="Koren S."/>
            <person name="Silverstein K.A.T."/>
            <person name="Beckman K.B."/>
            <person name="Gohl D.M."/>
        </authorList>
    </citation>
    <scope>NUCLEOTIDE SEQUENCE</scope>
    <source>
        <strain evidence="1">Duluth1</strain>
        <tissue evidence="1">Whole animal</tissue>
    </source>
</reference>
<dbReference type="Proteomes" id="UP000828390">
    <property type="component" value="Unassembled WGS sequence"/>
</dbReference>